<reference evidence="1 2" key="1">
    <citation type="submission" date="2015-09" db="EMBL/GenBank/DDBJ databases">
        <title>Atta colombica WGS genome.</title>
        <authorList>
            <person name="Nygaard S."/>
            <person name="Hu H."/>
            <person name="Boomsma J."/>
            <person name="Zhang G."/>
        </authorList>
    </citation>
    <scope>NUCLEOTIDE SEQUENCE [LARGE SCALE GENOMIC DNA]</scope>
    <source>
        <strain evidence="1">Treedump-2</strain>
        <tissue evidence="1">Whole body</tissue>
    </source>
</reference>
<keyword evidence="2" id="KW-1185">Reference proteome</keyword>
<protein>
    <submittedName>
        <fullName evidence="1">Uncharacterized protein</fullName>
    </submittedName>
</protein>
<evidence type="ECO:0000313" key="2">
    <source>
        <dbReference type="Proteomes" id="UP000078540"/>
    </source>
</evidence>
<proteinExistence type="predicted"/>
<dbReference type="EMBL" id="KQ976741">
    <property type="protein sequence ID" value="KYM75569.1"/>
    <property type="molecule type" value="Genomic_DNA"/>
</dbReference>
<organism evidence="1 2">
    <name type="scientific">Atta colombica</name>
    <dbReference type="NCBI Taxonomy" id="520822"/>
    <lineage>
        <taxon>Eukaryota</taxon>
        <taxon>Metazoa</taxon>
        <taxon>Ecdysozoa</taxon>
        <taxon>Arthropoda</taxon>
        <taxon>Hexapoda</taxon>
        <taxon>Insecta</taxon>
        <taxon>Pterygota</taxon>
        <taxon>Neoptera</taxon>
        <taxon>Endopterygota</taxon>
        <taxon>Hymenoptera</taxon>
        <taxon>Apocrita</taxon>
        <taxon>Aculeata</taxon>
        <taxon>Formicoidea</taxon>
        <taxon>Formicidae</taxon>
        <taxon>Myrmicinae</taxon>
        <taxon>Atta</taxon>
    </lineage>
</organism>
<evidence type="ECO:0000313" key="1">
    <source>
        <dbReference type="EMBL" id="KYM75569.1"/>
    </source>
</evidence>
<dbReference type="Proteomes" id="UP000078540">
    <property type="component" value="Unassembled WGS sequence"/>
</dbReference>
<name>A0A195AUA9_9HYME</name>
<gene>
    <name evidence="1" type="ORF">ALC53_13997</name>
</gene>
<dbReference type="AlphaFoldDB" id="A0A195AUA9"/>
<accession>A0A195AUA9</accession>
<sequence>MFRPILRPILFVSLSLRELRRVAPGFYLPACALSLYGFSSSNARQCGSIRRHPRRHVANVDASSHRKGCHFTDAHGTLRHRRSTRERTLARGLEIGERGSTRGANLLLQSQELINRTSGVSSTPLLINARACLYRRCSGIGRISVVVFCFGASY</sequence>